<feature type="domain" description="Glycosyltransferase 61 catalytic" evidence="5">
    <location>
        <begin position="269"/>
        <end position="451"/>
    </location>
</feature>
<dbReference type="EMBL" id="JAZAQF010000012">
    <property type="protein sequence ID" value="MFG3816463.1"/>
    <property type="molecule type" value="Genomic_DNA"/>
</dbReference>
<dbReference type="GO" id="GO:0016757">
    <property type="term" value="F:glycosyltransferase activity"/>
    <property type="evidence" value="ECO:0007669"/>
    <property type="project" value="UniProtKB-KW"/>
</dbReference>
<keyword evidence="1 6" id="KW-0328">Glycosyltransferase</keyword>
<protein>
    <submittedName>
        <fullName evidence="6">Glycosyltransferase family 61 protein</fullName>
        <ecNumber evidence="6">2.4.-.-</ecNumber>
    </submittedName>
</protein>
<keyword evidence="3" id="KW-0325">Glycoprotein</keyword>
<keyword evidence="7" id="KW-1185">Reference proteome</keyword>
<feature type="region of interest" description="Disordered" evidence="4">
    <location>
        <begin position="1"/>
        <end position="20"/>
    </location>
</feature>
<dbReference type="InterPro" id="IPR011990">
    <property type="entry name" value="TPR-like_helical_dom_sf"/>
</dbReference>
<dbReference type="PANTHER" id="PTHR20961">
    <property type="entry name" value="GLYCOSYLTRANSFERASE"/>
    <property type="match status" value="1"/>
</dbReference>
<evidence type="ECO:0000256" key="2">
    <source>
        <dbReference type="ARBA" id="ARBA00022679"/>
    </source>
</evidence>
<dbReference type="Proteomes" id="UP001604335">
    <property type="component" value="Unassembled WGS sequence"/>
</dbReference>
<evidence type="ECO:0000259" key="5">
    <source>
        <dbReference type="Pfam" id="PF04577"/>
    </source>
</evidence>
<dbReference type="SUPFAM" id="SSF48452">
    <property type="entry name" value="TPR-like"/>
    <property type="match status" value="1"/>
</dbReference>
<keyword evidence="2 6" id="KW-0808">Transferase</keyword>
<dbReference type="Gene3D" id="1.25.40.10">
    <property type="entry name" value="Tetratricopeptide repeat domain"/>
    <property type="match status" value="1"/>
</dbReference>
<reference evidence="7" key="1">
    <citation type="journal article" date="2024" name="Algal Res.">
        <title>Biochemical, toxicological and genomic investigation of a high-biomass producing Limnothrix strain isolated from Italian shallow drinking water reservoir.</title>
        <authorList>
            <person name="Simonazzi M."/>
            <person name="Shishido T.K."/>
            <person name="Delbaje E."/>
            <person name="Wahlsten M."/>
            <person name="Fewer D.P."/>
            <person name="Sivonen K."/>
            <person name="Pezzolesi L."/>
            <person name="Pistocchi R."/>
        </authorList>
    </citation>
    <scope>NUCLEOTIDE SEQUENCE [LARGE SCALE GENOMIC DNA]</scope>
    <source>
        <strain evidence="7">LRLZ20PSL1</strain>
    </source>
</reference>
<name>A0ABW7C5H0_9CYAN</name>
<proteinExistence type="predicted"/>
<dbReference type="Pfam" id="PF04577">
    <property type="entry name" value="Glyco_transf_61"/>
    <property type="match status" value="1"/>
</dbReference>
<accession>A0ABW7C5H0</accession>
<dbReference type="RefSeq" id="WP_393010375.1">
    <property type="nucleotide sequence ID" value="NZ_JAZAQF010000012.1"/>
</dbReference>
<comment type="caution">
    <text evidence="6">The sequence shown here is derived from an EMBL/GenBank/DDBJ whole genome shotgun (WGS) entry which is preliminary data.</text>
</comment>
<evidence type="ECO:0000256" key="4">
    <source>
        <dbReference type="SAM" id="MobiDB-lite"/>
    </source>
</evidence>
<evidence type="ECO:0000313" key="6">
    <source>
        <dbReference type="EMBL" id="MFG3816463.1"/>
    </source>
</evidence>
<evidence type="ECO:0000313" key="7">
    <source>
        <dbReference type="Proteomes" id="UP001604335"/>
    </source>
</evidence>
<dbReference type="InterPro" id="IPR007657">
    <property type="entry name" value="Glycosyltransferase_61"/>
</dbReference>
<gene>
    <name evidence="6" type="ORF">VPK24_02350</name>
</gene>
<dbReference type="InterPro" id="IPR049625">
    <property type="entry name" value="Glyco_transf_61_cat"/>
</dbReference>
<evidence type="ECO:0000256" key="3">
    <source>
        <dbReference type="ARBA" id="ARBA00023180"/>
    </source>
</evidence>
<evidence type="ECO:0000256" key="1">
    <source>
        <dbReference type="ARBA" id="ARBA00022676"/>
    </source>
</evidence>
<dbReference type="EC" id="2.4.-.-" evidence="6"/>
<sequence>MAELPDAQNSAARNPVAENQQPIAPELIRQRLRSAICDRPQDSDLYVQFAQVLAQLQRWPAAAMALWRAAELAPANWRLWLQGAQVAEGLGDRPMAIRAYLRSLQANGNGATCCFRVARLLRELGRDREAADCERWQLPPAIVQEFARLDYPLHLCSAANLPAEQTRWLEPIAPYPPLKAARMLGPVHPHLTPDTAPQLPPWPRPGVVAIPQGRAQISQLGICITTADHQVVQELSSGIAPLQAVSQPPPVRKLSGTAAFLSVRFRPNYWHWMVDCLPRLAWLAEAGFERSAIDWWVFDRLDYPFQFATLERLGINPDRVVSSDRHPHLQADRLLALPPLGRCTPISDNAFTPQTRDFLRREFLPLAMAIDPAHCPDRLYITRRNNVQHRRFLNEAEILPLLTQRGFQAVDLDGLSLGHQAALFQRARVIVAPHGAGLTNLAYAEPGTTVIELFPPRYVANFFWLVANCSHLNYWALLGRETLPPLPIGDWMAQAQAYRDDLEIDPQALATILDRASL</sequence>
<organism evidence="6 7">
    <name type="scientific">Limnothrix redekei LRLZ20PSL1</name>
    <dbReference type="NCBI Taxonomy" id="3112953"/>
    <lineage>
        <taxon>Bacteria</taxon>
        <taxon>Bacillati</taxon>
        <taxon>Cyanobacteriota</taxon>
        <taxon>Cyanophyceae</taxon>
        <taxon>Pseudanabaenales</taxon>
        <taxon>Pseudanabaenaceae</taxon>
        <taxon>Limnothrix</taxon>
    </lineage>
</organism>
<feature type="compositionally biased region" description="Polar residues" evidence="4">
    <location>
        <begin position="7"/>
        <end position="20"/>
    </location>
</feature>